<keyword evidence="1" id="KW-1133">Transmembrane helix</keyword>
<dbReference type="GeneID" id="33334012"/>
<dbReference type="PANTHER" id="PTHR43471:SF13">
    <property type="entry name" value="ABC-2 TYPE TRANSPORT SYSTEM PERMEASE PROTEIN"/>
    <property type="match status" value="1"/>
</dbReference>
<dbReference type="AlphaFoldDB" id="A0A0Q2REQ0"/>
<protein>
    <submittedName>
        <fullName evidence="3">ABC transporter permease</fullName>
    </submittedName>
    <submittedName>
        <fullName evidence="4">ABC-2 type transport system permease protein</fullName>
    </submittedName>
</protein>
<reference evidence="3 5" key="1">
    <citation type="submission" date="2015-08" db="EMBL/GenBank/DDBJ databases">
        <title>Thermococcus thioreducens DSM 14981 genome sequencing.</title>
        <authorList>
            <person name="Hong S.-J."/>
            <person name="Kim M.-C."/>
            <person name="Shin J.-H."/>
        </authorList>
    </citation>
    <scope>NUCLEOTIDE SEQUENCE [LARGE SCALE GENOMIC DNA]</scope>
    <source>
        <strain evidence="3 5">DSM 14981</strain>
    </source>
</reference>
<dbReference type="KEGG" id="ttd:A3L14_06275"/>
<dbReference type="OrthoDB" id="86287at2157"/>
<keyword evidence="1" id="KW-0812">Transmembrane</keyword>
<dbReference type="EMBL" id="FOIW01000001">
    <property type="protein sequence ID" value="SEV89429.1"/>
    <property type="molecule type" value="Genomic_DNA"/>
</dbReference>
<name>A0A0Q2REQ0_9EURY</name>
<gene>
    <name evidence="2" type="ORF">A3L14_06275</name>
    <name evidence="3" type="ORF">AMR53_05965</name>
    <name evidence="4" type="ORF">SAMN05216170_0700</name>
</gene>
<dbReference type="Proteomes" id="UP000182125">
    <property type="component" value="Unassembled WGS sequence"/>
</dbReference>
<feature type="transmembrane region" description="Helical" evidence="1">
    <location>
        <begin position="124"/>
        <end position="149"/>
    </location>
</feature>
<feature type="transmembrane region" description="Helical" evidence="1">
    <location>
        <begin position="21"/>
        <end position="39"/>
    </location>
</feature>
<evidence type="ECO:0000256" key="1">
    <source>
        <dbReference type="SAM" id="Phobius"/>
    </source>
</evidence>
<accession>A0A0Q2REQ0</accession>
<evidence type="ECO:0000313" key="6">
    <source>
        <dbReference type="Proteomes" id="UP000182125"/>
    </source>
</evidence>
<dbReference type="STRING" id="277988.SAMN05216170_0700"/>
<dbReference type="PANTHER" id="PTHR43471">
    <property type="entry name" value="ABC TRANSPORTER PERMEASE"/>
    <property type="match status" value="1"/>
</dbReference>
<sequence>MNPAWNIALKELYTAVKSRRFVVIMVFYLLIFSLAVYGIKDYLIRMGTPRVESNELFLWGSVSEVYMTPLAALFMINMMIITIIGAVLGAALGADAINREVETGTAKVLLGHPVYRDEVINGKFLGMGLLIVLTNFVVYVAIVAVMLILGIPLDGDSLFRGFLAIVATILYTLAFLSVGVLFSTLFKKPETSMLAAVGLAIFLTVFYGIAVGIAAPRLAGPEPPWGTSAHEVWQETVNTWMARLHFLNPAHHYVQLVQYIFGGDRFFNYYIPLGDSFTYGFNNLAMLLVMLFLPFAIAYVRFMTSDIS</sequence>
<organism evidence="3 5">
    <name type="scientific">Thermococcus thioreducens</name>
    <dbReference type="NCBI Taxonomy" id="277988"/>
    <lineage>
        <taxon>Archaea</taxon>
        <taxon>Methanobacteriati</taxon>
        <taxon>Methanobacteriota</taxon>
        <taxon>Thermococci</taxon>
        <taxon>Thermococcales</taxon>
        <taxon>Thermococcaceae</taxon>
        <taxon>Thermococcus</taxon>
    </lineage>
</organism>
<dbReference type="EMBL" id="CP015105">
    <property type="protein sequence ID" value="ASJ12521.1"/>
    <property type="molecule type" value="Genomic_DNA"/>
</dbReference>
<reference evidence="4 6" key="3">
    <citation type="submission" date="2016-10" db="EMBL/GenBank/DDBJ databases">
        <authorList>
            <person name="de Groot N.N."/>
        </authorList>
    </citation>
    <scope>NUCLEOTIDE SEQUENCE [LARGE SCALE GENOMIC DNA]</scope>
    <source>
        <strain evidence="4 6">OGL-20</strain>
    </source>
</reference>
<evidence type="ECO:0000313" key="7">
    <source>
        <dbReference type="Proteomes" id="UP000250136"/>
    </source>
</evidence>
<feature type="transmembrane region" description="Helical" evidence="1">
    <location>
        <begin position="161"/>
        <end position="182"/>
    </location>
</feature>
<proteinExistence type="predicted"/>
<feature type="transmembrane region" description="Helical" evidence="1">
    <location>
        <begin position="284"/>
        <end position="302"/>
    </location>
</feature>
<evidence type="ECO:0000313" key="3">
    <source>
        <dbReference type="EMBL" id="KQH82478.1"/>
    </source>
</evidence>
<dbReference type="Proteomes" id="UP000051862">
    <property type="component" value="Unassembled WGS sequence"/>
</dbReference>
<evidence type="ECO:0000313" key="2">
    <source>
        <dbReference type="EMBL" id="ASJ12521.1"/>
    </source>
</evidence>
<keyword evidence="1" id="KW-0472">Membrane</keyword>
<dbReference type="PATRIC" id="fig|277988.4.peg.1251"/>
<dbReference type="GO" id="GO:0140359">
    <property type="term" value="F:ABC-type transporter activity"/>
    <property type="evidence" value="ECO:0007669"/>
    <property type="project" value="InterPro"/>
</dbReference>
<evidence type="ECO:0000313" key="4">
    <source>
        <dbReference type="EMBL" id="SEV89429.1"/>
    </source>
</evidence>
<dbReference type="GO" id="GO:0005886">
    <property type="term" value="C:plasma membrane"/>
    <property type="evidence" value="ECO:0007669"/>
    <property type="project" value="UniProtKB-SubCell"/>
</dbReference>
<feature type="transmembrane region" description="Helical" evidence="1">
    <location>
        <begin position="194"/>
        <end position="215"/>
    </location>
</feature>
<feature type="transmembrane region" description="Helical" evidence="1">
    <location>
        <begin position="66"/>
        <end position="92"/>
    </location>
</feature>
<keyword evidence="7" id="KW-1185">Reference proteome</keyword>
<evidence type="ECO:0000313" key="5">
    <source>
        <dbReference type="Proteomes" id="UP000051862"/>
    </source>
</evidence>
<reference evidence="2 7" key="2">
    <citation type="submission" date="2016-04" db="EMBL/GenBank/DDBJ databases">
        <title>Complete genome sequence of Thermococcus thioreducens type strain OGL-20P.</title>
        <authorList>
            <person name="Oger P.M."/>
        </authorList>
    </citation>
    <scope>NUCLEOTIDE SEQUENCE [LARGE SCALE GENOMIC DNA]</scope>
    <source>
        <strain evidence="2 7">OGL-20P</strain>
    </source>
</reference>
<dbReference type="Proteomes" id="UP000250136">
    <property type="component" value="Chromosome"/>
</dbReference>
<dbReference type="Pfam" id="PF12679">
    <property type="entry name" value="ABC2_membrane_2"/>
    <property type="match status" value="1"/>
</dbReference>
<dbReference type="EMBL" id="LIXN01000008">
    <property type="protein sequence ID" value="KQH82478.1"/>
    <property type="molecule type" value="Genomic_DNA"/>
</dbReference>
<dbReference type="RefSeq" id="WP_055429373.1">
    <property type="nucleotide sequence ID" value="NZ_CP015105.1"/>
</dbReference>